<organism evidence="4 5">
    <name type="scientific">Ziziphus jujuba var. spinosa</name>
    <dbReference type="NCBI Taxonomy" id="714518"/>
    <lineage>
        <taxon>Eukaryota</taxon>
        <taxon>Viridiplantae</taxon>
        <taxon>Streptophyta</taxon>
        <taxon>Embryophyta</taxon>
        <taxon>Tracheophyta</taxon>
        <taxon>Spermatophyta</taxon>
        <taxon>Magnoliopsida</taxon>
        <taxon>eudicotyledons</taxon>
        <taxon>Gunneridae</taxon>
        <taxon>Pentapetalae</taxon>
        <taxon>rosids</taxon>
        <taxon>fabids</taxon>
        <taxon>Rosales</taxon>
        <taxon>Rhamnaceae</taxon>
        <taxon>Paliureae</taxon>
        <taxon>Ziziphus</taxon>
    </lineage>
</organism>
<dbReference type="GO" id="GO:0005737">
    <property type="term" value="C:cytoplasm"/>
    <property type="evidence" value="ECO:0007669"/>
    <property type="project" value="TreeGrafter"/>
</dbReference>
<feature type="domain" description="YTH" evidence="3">
    <location>
        <begin position="341"/>
        <end position="482"/>
    </location>
</feature>
<dbReference type="Pfam" id="PF04146">
    <property type="entry name" value="YTH"/>
    <property type="match status" value="1"/>
</dbReference>
<proteinExistence type="inferred from homology"/>
<comment type="function">
    <text evidence="1">Specifically recognizes and binds N6-methyladenosine (m6A)-containing RNAs, and regulates mRNA stability. M6A is a modification present at internal sites of mRNAs and some non-coding RNAs and plays a role in mRNA stability and processing.</text>
</comment>
<evidence type="ECO:0000256" key="1">
    <source>
        <dbReference type="RuleBase" id="RU369095"/>
    </source>
</evidence>
<dbReference type="PANTHER" id="PTHR12357:SF95">
    <property type="entry name" value="YTH DOMAIN-CONTAINING FAMILY PROTEIN"/>
    <property type="match status" value="1"/>
</dbReference>
<feature type="region of interest" description="Disordered" evidence="2">
    <location>
        <begin position="1"/>
        <end position="25"/>
    </location>
</feature>
<comment type="similarity">
    <text evidence="1">Belongs to the YTHDF family.</text>
</comment>
<dbReference type="GO" id="GO:0061157">
    <property type="term" value="P:mRNA destabilization"/>
    <property type="evidence" value="ECO:0007669"/>
    <property type="project" value="TreeGrafter"/>
</dbReference>
<evidence type="ECO:0000313" key="5">
    <source>
        <dbReference type="Proteomes" id="UP000813462"/>
    </source>
</evidence>
<evidence type="ECO:0000256" key="2">
    <source>
        <dbReference type="SAM" id="MobiDB-lite"/>
    </source>
</evidence>
<dbReference type="CDD" id="cd21134">
    <property type="entry name" value="YTH"/>
    <property type="match status" value="1"/>
</dbReference>
<dbReference type="Proteomes" id="UP000813462">
    <property type="component" value="Unassembled WGS sequence"/>
</dbReference>
<feature type="compositionally biased region" description="Low complexity" evidence="2">
    <location>
        <begin position="304"/>
        <end position="313"/>
    </location>
</feature>
<gene>
    <name evidence="4" type="ORF">FEM48_Zijuj02G0205100</name>
</gene>
<feature type="compositionally biased region" description="Basic and acidic residues" evidence="2">
    <location>
        <begin position="1"/>
        <end position="11"/>
    </location>
</feature>
<keyword evidence="1" id="KW-0694">RNA-binding</keyword>
<dbReference type="InterPro" id="IPR007275">
    <property type="entry name" value="YTH_domain"/>
</dbReference>
<dbReference type="GO" id="GO:1990247">
    <property type="term" value="F:N6-methyladenosine-containing RNA reader activity"/>
    <property type="evidence" value="ECO:0007669"/>
    <property type="project" value="UniProtKB-UniRule"/>
</dbReference>
<dbReference type="SMR" id="A0A978VXU2"/>
<evidence type="ECO:0000313" key="4">
    <source>
        <dbReference type="EMBL" id="KAH7543637.1"/>
    </source>
</evidence>
<dbReference type="InterPro" id="IPR045168">
    <property type="entry name" value="YTH_prot"/>
</dbReference>
<feature type="region of interest" description="Disordered" evidence="2">
    <location>
        <begin position="270"/>
        <end position="321"/>
    </location>
</feature>
<sequence length="566" mass="62612">MAGEKKIEKTEPVATVQKSDPINGLGDQTLASLKDGIPSDLTSSISSSGDVTSIIKGETDQESVGEHGVQNPPTSCYNYYYPGYNGSFTQMDDHGYFHPNGSHTGMQSENGSLVYYLPGYNPYASGTIMGVDGQNVGQQQYFSSSGYLQQPVSYGSEAVPCYSWDTTFVRDVPNGTNVGLGNAKSDPGSTGLARSNGFNSMKTNGNATSKFSKSLPYTQPIKPLNKVPHLGSDFSAGLLKGYPPVGRFSSFANQKQALLPFNGPTTYKPNGRIWTANDRFKSKHKNNRNGDFEASTELTRGPRSSNKSSSSDSSVEKEELGFTTRRDRYNLPEFQTDYECAKFYVIKSYSEDDIHKSIKYDVWASTPNGNKKLDAAFHDAEMKTNETGTQSPIFLFFSVNGSGQFVGLAEMIGRVDFNKNMGFWQVDKWNGFFPVKWHIIKDIPNTQLRHIILESNDNRPVTFSRDTQEIGLNQGLEMLNIFKSYTAKMSLLDDFCFYDNREKLLHAKRSNKPATLQMEIYNNGDFAKHVKAVERKVEVESAGTKRSDPTALINLTKNLSLSGAGP</sequence>
<protein>
    <recommendedName>
        <fullName evidence="1">YTH domain-containing family protein</fullName>
    </recommendedName>
</protein>
<dbReference type="PROSITE" id="PS50882">
    <property type="entry name" value="YTH"/>
    <property type="match status" value="1"/>
</dbReference>
<dbReference type="EMBL" id="JAEACU010000002">
    <property type="protein sequence ID" value="KAH7543637.1"/>
    <property type="molecule type" value="Genomic_DNA"/>
</dbReference>
<comment type="caution">
    <text evidence="4">The sequence shown here is derived from an EMBL/GenBank/DDBJ whole genome shotgun (WGS) entry which is preliminary data.</text>
</comment>
<evidence type="ECO:0000259" key="3">
    <source>
        <dbReference type="PROSITE" id="PS50882"/>
    </source>
</evidence>
<dbReference type="AlphaFoldDB" id="A0A978VXU2"/>
<reference evidence="4" key="1">
    <citation type="journal article" date="2021" name="Front. Plant Sci.">
        <title>Chromosome-Scale Genome Assembly for Chinese Sour Jujube and Insights Into Its Genome Evolution and Domestication Signature.</title>
        <authorList>
            <person name="Shen L.-Y."/>
            <person name="Luo H."/>
            <person name="Wang X.-L."/>
            <person name="Wang X.-M."/>
            <person name="Qiu X.-J."/>
            <person name="Liu H."/>
            <person name="Zhou S.-S."/>
            <person name="Jia K.-H."/>
            <person name="Nie S."/>
            <person name="Bao Y.-T."/>
            <person name="Zhang R.-G."/>
            <person name="Yun Q.-Z."/>
            <person name="Chai Y.-H."/>
            <person name="Lu J.-Y."/>
            <person name="Li Y."/>
            <person name="Zhao S.-W."/>
            <person name="Mao J.-F."/>
            <person name="Jia S.-G."/>
            <person name="Mao Y.-M."/>
        </authorList>
    </citation>
    <scope>NUCLEOTIDE SEQUENCE</scope>
    <source>
        <strain evidence="4">AT0</strain>
        <tissue evidence="4">Leaf</tissue>
    </source>
</reference>
<dbReference type="OrthoDB" id="306690at2759"/>
<dbReference type="PANTHER" id="PTHR12357">
    <property type="entry name" value="YTH YT521-B HOMOLOGY DOMAIN-CONTAINING"/>
    <property type="match status" value="1"/>
</dbReference>
<accession>A0A978VXU2</accession>
<name>A0A978VXU2_ZIZJJ</name>
<dbReference type="GO" id="GO:0003729">
    <property type="term" value="F:mRNA binding"/>
    <property type="evidence" value="ECO:0007669"/>
    <property type="project" value="UniProtKB-UniRule"/>
</dbReference>
<dbReference type="Gene3D" id="3.10.590.10">
    <property type="entry name" value="ph1033 like domains"/>
    <property type="match status" value="1"/>
</dbReference>